<dbReference type="PANTHER" id="PTHR42647">
    <property type="entry name" value="SBP (S-RIBONUCLEASE BINDING PROTEIN) FAMILY PROTEIN"/>
    <property type="match status" value="1"/>
</dbReference>
<proteinExistence type="predicted"/>
<reference evidence="7 8" key="1">
    <citation type="journal article" date="2023" name="Plants (Basel)">
        <title>Bridging the Gap: Combining Genomics and Transcriptomics Approaches to Understand Stylosanthes scabra, an Orphan Legume from the Brazilian Caatinga.</title>
        <authorList>
            <person name="Ferreira-Neto J.R.C."/>
            <person name="da Silva M.D."/>
            <person name="Binneck E."/>
            <person name="de Melo N.F."/>
            <person name="da Silva R.H."/>
            <person name="de Melo A.L.T.M."/>
            <person name="Pandolfi V."/>
            <person name="Bustamante F.O."/>
            <person name="Brasileiro-Vidal A.C."/>
            <person name="Benko-Iseppon A.M."/>
        </authorList>
    </citation>
    <scope>NUCLEOTIDE SEQUENCE [LARGE SCALE GENOMIC DNA]</scope>
    <source>
        <tissue evidence="7">Leaves</tissue>
    </source>
</reference>
<dbReference type="Gene3D" id="3.30.40.10">
    <property type="entry name" value="Zinc/RING finger domain, C3HC4 (zinc finger)"/>
    <property type="match status" value="1"/>
</dbReference>
<gene>
    <name evidence="7" type="ORF">PIB30_044095</name>
</gene>
<dbReference type="Pfam" id="PF13920">
    <property type="entry name" value="zf-C3HC4_3"/>
    <property type="match status" value="1"/>
</dbReference>
<keyword evidence="5" id="KW-0175">Coiled coil</keyword>
<sequence length="257" mass="29902">MAIQAQFYGSRNNDGSLFCNNGYCCDDGFIESSCFNLQQHHNQKQQLHWKKLLQQFYNENPSSIYYDSNNLPTFPAQYDMQRAQIDDYIRLENVNLRFMLQEQGKQQVSSLLKSLESQSLSMLREKDEEITQVTMKRLELENYVRRLEAENQAWQKVAQENEAMALSLHKTLEEMKGRMLVATNDEESCCDEAEFEEEHVNVNDNTLMLCKSCQSRTSSYLFLPCRHLCSCKDCETFLEACPLCGMQKKGSIETLIL</sequence>
<evidence type="ECO:0000256" key="5">
    <source>
        <dbReference type="SAM" id="Coils"/>
    </source>
</evidence>
<dbReference type="CDD" id="cd16649">
    <property type="entry name" value="mRING-HC-C3HC5_CGRF1-like"/>
    <property type="match status" value="1"/>
</dbReference>
<dbReference type="InterPro" id="IPR001841">
    <property type="entry name" value="Znf_RING"/>
</dbReference>
<keyword evidence="3" id="KW-0862">Zinc</keyword>
<dbReference type="PROSITE" id="PS50089">
    <property type="entry name" value="ZF_RING_2"/>
    <property type="match status" value="1"/>
</dbReference>
<dbReference type="EMBL" id="JASCZI010241916">
    <property type="protein sequence ID" value="MED6208341.1"/>
    <property type="molecule type" value="Genomic_DNA"/>
</dbReference>
<evidence type="ECO:0000259" key="6">
    <source>
        <dbReference type="PROSITE" id="PS50089"/>
    </source>
</evidence>
<keyword evidence="2 4" id="KW-0863">Zinc-finger</keyword>
<evidence type="ECO:0000313" key="8">
    <source>
        <dbReference type="Proteomes" id="UP001341840"/>
    </source>
</evidence>
<protein>
    <recommendedName>
        <fullName evidence="6">RING-type domain-containing protein</fullName>
    </recommendedName>
</protein>
<dbReference type="InterPro" id="IPR013083">
    <property type="entry name" value="Znf_RING/FYVE/PHD"/>
</dbReference>
<dbReference type="Proteomes" id="UP001341840">
    <property type="component" value="Unassembled WGS sequence"/>
</dbReference>
<evidence type="ECO:0000256" key="2">
    <source>
        <dbReference type="ARBA" id="ARBA00022771"/>
    </source>
</evidence>
<accession>A0ABU6YEL4</accession>
<evidence type="ECO:0000256" key="4">
    <source>
        <dbReference type="PROSITE-ProRule" id="PRU00175"/>
    </source>
</evidence>
<dbReference type="PANTHER" id="PTHR42647:SF6">
    <property type="entry name" value="RING-TYPE DOMAIN-CONTAINING PROTEIN"/>
    <property type="match status" value="1"/>
</dbReference>
<organism evidence="7 8">
    <name type="scientific">Stylosanthes scabra</name>
    <dbReference type="NCBI Taxonomy" id="79078"/>
    <lineage>
        <taxon>Eukaryota</taxon>
        <taxon>Viridiplantae</taxon>
        <taxon>Streptophyta</taxon>
        <taxon>Embryophyta</taxon>
        <taxon>Tracheophyta</taxon>
        <taxon>Spermatophyta</taxon>
        <taxon>Magnoliopsida</taxon>
        <taxon>eudicotyledons</taxon>
        <taxon>Gunneridae</taxon>
        <taxon>Pentapetalae</taxon>
        <taxon>rosids</taxon>
        <taxon>fabids</taxon>
        <taxon>Fabales</taxon>
        <taxon>Fabaceae</taxon>
        <taxon>Papilionoideae</taxon>
        <taxon>50 kb inversion clade</taxon>
        <taxon>dalbergioids sensu lato</taxon>
        <taxon>Dalbergieae</taxon>
        <taxon>Pterocarpus clade</taxon>
        <taxon>Stylosanthes</taxon>
    </lineage>
</organism>
<evidence type="ECO:0000313" key="7">
    <source>
        <dbReference type="EMBL" id="MED6208341.1"/>
    </source>
</evidence>
<name>A0ABU6YEL4_9FABA</name>
<feature type="coiled-coil region" evidence="5">
    <location>
        <begin position="130"/>
        <end position="164"/>
    </location>
</feature>
<comment type="caution">
    <text evidence="7">The sequence shown here is derived from an EMBL/GenBank/DDBJ whole genome shotgun (WGS) entry which is preliminary data.</text>
</comment>
<keyword evidence="8" id="KW-1185">Reference proteome</keyword>
<keyword evidence="1" id="KW-0479">Metal-binding</keyword>
<feature type="domain" description="RING-type" evidence="6">
    <location>
        <begin position="210"/>
        <end position="244"/>
    </location>
</feature>
<evidence type="ECO:0000256" key="3">
    <source>
        <dbReference type="ARBA" id="ARBA00022833"/>
    </source>
</evidence>
<evidence type="ECO:0000256" key="1">
    <source>
        <dbReference type="ARBA" id="ARBA00022723"/>
    </source>
</evidence>